<evidence type="ECO:0000256" key="6">
    <source>
        <dbReference type="RuleBase" id="RU366058"/>
    </source>
</evidence>
<evidence type="ECO:0000256" key="3">
    <source>
        <dbReference type="ARBA" id="ARBA00022692"/>
    </source>
</evidence>
<dbReference type="Proteomes" id="UP000032232">
    <property type="component" value="Unassembled WGS sequence"/>
</dbReference>
<comment type="caution">
    <text evidence="8">The sequence shown here is derived from an EMBL/GenBank/DDBJ whole genome shotgun (WGS) entry which is preliminary data.</text>
</comment>
<sequence>MRRRLPSWKLWLWPVLFVGLGIVIWLLPWRGYVEPMRIWIAGQGATGWVSFVAIYTIVVMLPLPAAAMSVVGGLVFGWWGFPLSMLGSILGALPPWWLTHTYFRAPVLRRIGGKQAEAADRAVRENPALFILLLRFTPILPFTLQNYLLGLTGVRAWPYIWATLVGLAPGTVAMVWIGTVGGLAAAGADKDAIAYAIIGLILFGSLIIWMSGKAVRKLREAGFEIGR</sequence>
<comment type="subcellular location">
    <subcellularLocation>
        <location evidence="1 6">Cell membrane</location>
        <topology evidence="1 6">Multi-pass membrane protein</topology>
    </subcellularLocation>
</comment>
<reference evidence="8 9" key="1">
    <citation type="submission" date="2015-02" db="EMBL/GenBank/DDBJ databases">
        <title>Genome Sequence of Jannaschia aquimarina DSM28248, a member of the Roseobacter clade.</title>
        <authorList>
            <person name="Voget S."/>
            <person name="Daniel R."/>
        </authorList>
    </citation>
    <scope>NUCLEOTIDE SEQUENCE [LARGE SCALE GENOMIC DNA]</scope>
    <source>
        <strain evidence="8 9">GSW-M26</strain>
    </source>
</reference>
<proteinExistence type="inferred from homology"/>
<accession>A0A0D1CKH7</accession>
<evidence type="ECO:0000256" key="1">
    <source>
        <dbReference type="ARBA" id="ARBA00004651"/>
    </source>
</evidence>
<protein>
    <recommendedName>
        <fullName evidence="6">TVP38/TMEM64 family membrane protein</fullName>
    </recommendedName>
</protein>
<feature type="transmembrane region" description="Helical" evidence="6">
    <location>
        <begin position="161"/>
        <end position="186"/>
    </location>
</feature>
<evidence type="ECO:0000259" key="7">
    <source>
        <dbReference type="Pfam" id="PF09335"/>
    </source>
</evidence>
<keyword evidence="2 6" id="KW-1003">Cell membrane</keyword>
<dbReference type="PATRIC" id="fig|935700.4.peg.3176"/>
<keyword evidence="4 6" id="KW-1133">Transmembrane helix</keyword>
<feature type="transmembrane region" description="Helical" evidence="6">
    <location>
        <begin position="75"/>
        <end position="98"/>
    </location>
</feature>
<dbReference type="OrthoDB" id="9779114at2"/>
<evidence type="ECO:0000256" key="2">
    <source>
        <dbReference type="ARBA" id="ARBA00022475"/>
    </source>
</evidence>
<organism evidence="8 9">
    <name type="scientific">Jannaschia aquimarina</name>
    <dbReference type="NCBI Taxonomy" id="935700"/>
    <lineage>
        <taxon>Bacteria</taxon>
        <taxon>Pseudomonadati</taxon>
        <taxon>Pseudomonadota</taxon>
        <taxon>Alphaproteobacteria</taxon>
        <taxon>Rhodobacterales</taxon>
        <taxon>Roseobacteraceae</taxon>
        <taxon>Jannaschia</taxon>
    </lineage>
</organism>
<evidence type="ECO:0000256" key="5">
    <source>
        <dbReference type="ARBA" id="ARBA00023136"/>
    </source>
</evidence>
<feature type="domain" description="VTT" evidence="7">
    <location>
        <begin position="63"/>
        <end position="178"/>
    </location>
</feature>
<evidence type="ECO:0000313" key="8">
    <source>
        <dbReference type="EMBL" id="KIT15252.1"/>
    </source>
</evidence>
<evidence type="ECO:0000256" key="4">
    <source>
        <dbReference type="ARBA" id="ARBA00022989"/>
    </source>
</evidence>
<feature type="transmembrane region" description="Helical" evidence="6">
    <location>
        <begin position="12"/>
        <end position="32"/>
    </location>
</feature>
<dbReference type="Pfam" id="PF09335">
    <property type="entry name" value="VTT_dom"/>
    <property type="match status" value="1"/>
</dbReference>
<feature type="transmembrane region" description="Helical" evidence="6">
    <location>
        <begin position="38"/>
        <end position="63"/>
    </location>
</feature>
<dbReference type="InterPro" id="IPR032816">
    <property type="entry name" value="VTT_dom"/>
</dbReference>
<keyword evidence="9" id="KW-1185">Reference proteome</keyword>
<evidence type="ECO:0000313" key="9">
    <source>
        <dbReference type="Proteomes" id="UP000032232"/>
    </source>
</evidence>
<name>A0A0D1CKH7_9RHOB</name>
<dbReference type="STRING" id="935700.jaqu_30750"/>
<gene>
    <name evidence="8" type="primary">ydjZ</name>
    <name evidence="8" type="ORF">jaqu_30750</name>
</gene>
<dbReference type="PANTHER" id="PTHR12677">
    <property type="entry name" value="GOLGI APPARATUS MEMBRANE PROTEIN TVP38-RELATED"/>
    <property type="match status" value="1"/>
</dbReference>
<keyword evidence="3 6" id="KW-0812">Transmembrane</keyword>
<dbReference type="PANTHER" id="PTHR12677:SF59">
    <property type="entry name" value="GOLGI APPARATUS MEMBRANE PROTEIN TVP38-RELATED"/>
    <property type="match status" value="1"/>
</dbReference>
<comment type="similarity">
    <text evidence="6">Belongs to the TVP38/TMEM64 family.</text>
</comment>
<dbReference type="RefSeq" id="WP_043919853.1">
    <property type="nucleotide sequence ID" value="NZ_FZPF01000011.1"/>
</dbReference>
<dbReference type="InterPro" id="IPR015414">
    <property type="entry name" value="TMEM64"/>
</dbReference>
<dbReference type="AlphaFoldDB" id="A0A0D1CKH7"/>
<dbReference type="GO" id="GO:0005886">
    <property type="term" value="C:plasma membrane"/>
    <property type="evidence" value="ECO:0007669"/>
    <property type="project" value="UniProtKB-SubCell"/>
</dbReference>
<dbReference type="EMBL" id="JYFE01000055">
    <property type="protein sequence ID" value="KIT15252.1"/>
    <property type="molecule type" value="Genomic_DNA"/>
</dbReference>
<feature type="transmembrane region" description="Helical" evidence="6">
    <location>
        <begin position="128"/>
        <end position="149"/>
    </location>
</feature>
<feature type="transmembrane region" description="Helical" evidence="6">
    <location>
        <begin position="192"/>
        <end position="210"/>
    </location>
</feature>
<keyword evidence="5 6" id="KW-0472">Membrane</keyword>